<evidence type="ECO:0000256" key="3">
    <source>
        <dbReference type="PROSITE-ProRule" id="PRU00023"/>
    </source>
</evidence>
<dbReference type="PANTHER" id="PTHR24198">
    <property type="entry name" value="ANKYRIN REPEAT AND PROTEIN KINASE DOMAIN-CONTAINING PROTEIN"/>
    <property type="match status" value="1"/>
</dbReference>
<protein>
    <submittedName>
        <fullName evidence="5">Uncharacterized protein</fullName>
    </submittedName>
</protein>
<dbReference type="InterPro" id="IPR036770">
    <property type="entry name" value="Ankyrin_rpt-contain_sf"/>
</dbReference>
<feature type="region of interest" description="Disordered" evidence="4">
    <location>
        <begin position="593"/>
        <end position="614"/>
    </location>
</feature>
<sequence length="614" mass="66248">MLRLPNEILAAVVSWLETERDINALVLTSRHLYHSFNSVLYRRNAEDFGGSALTWAVLFCREETAIKAVNAGAPGGEALWHSVRNGDEKTARLILSSENADGNFQDRNLGETPLLAAVNLRDESMLKLLLGSGKVKVDLGDRAGRTPLLTAADMGYAAAVELLLDSGQSEMQRGDYGVLEMAIMRSHAAVVKLLMEHAGIAPHSPVLRGETPLYQAMRWARGPMIETMMSLGEVDINARDQMGTTPFLLAAAGGYTATVKLFLDSGKAEAGSHTDNEYSALMLAISGAHDDAARMLLEQDGVDVNHRGDDGHRALSLAAREGLLDVVKTLIGMENVDVDSRDNHGFTPLAWAATEGHLSTVELLLDSGRVDPDSRTSHGYTPWMLASGRGHEAVMRCLVDTGKIDVCARSNDGTTAFLSALGRGKVSVLKLIVESGDSRFDQRLGERGRTALVCAVYGQSVPVTRYLLDSGKVDVNEADELGRTALHHACAVDARKVTECLLQQEDLDANVRDYRGFTPLVLAAGSSQGFHLVKLLLQSGKVDAALQGHDGATAISVATSARRYRTVRLLAEWDWRSQMEGDGVDGQCSSGYLDGFDSDDEGDELSDTEIDIDA</sequence>
<evidence type="ECO:0000256" key="1">
    <source>
        <dbReference type="ARBA" id="ARBA00022737"/>
    </source>
</evidence>
<reference evidence="5" key="1">
    <citation type="submission" date="2021-10" db="EMBL/GenBank/DDBJ databases">
        <authorList>
            <person name="Piombo E."/>
        </authorList>
    </citation>
    <scope>NUCLEOTIDE SEQUENCE</scope>
</reference>
<dbReference type="PROSITE" id="PS50088">
    <property type="entry name" value="ANK_REPEAT"/>
    <property type="match status" value="2"/>
</dbReference>
<dbReference type="SUPFAM" id="SSF48403">
    <property type="entry name" value="Ankyrin repeat"/>
    <property type="match status" value="2"/>
</dbReference>
<evidence type="ECO:0000256" key="4">
    <source>
        <dbReference type="SAM" id="MobiDB-lite"/>
    </source>
</evidence>
<proteinExistence type="predicted"/>
<evidence type="ECO:0000313" key="5">
    <source>
        <dbReference type="EMBL" id="CAH0044835.1"/>
    </source>
</evidence>
<feature type="compositionally biased region" description="Acidic residues" evidence="4">
    <location>
        <begin position="596"/>
        <end position="614"/>
    </location>
</feature>
<keyword evidence="2 3" id="KW-0040">ANK repeat</keyword>
<dbReference type="PANTHER" id="PTHR24198:SF165">
    <property type="entry name" value="ANKYRIN REPEAT-CONTAINING PROTEIN-RELATED"/>
    <property type="match status" value="1"/>
</dbReference>
<dbReference type="EMBL" id="CABFOC020000007">
    <property type="protein sequence ID" value="CAH0044835.1"/>
    <property type="molecule type" value="Genomic_DNA"/>
</dbReference>
<comment type="caution">
    <text evidence="5">The sequence shown here is derived from an EMBL/GenBank/DDBJ whole genome shotgun (WGS) entry which is preliminary data.</text>
</comment>
<accession>A0A9N9YY79</accession>
<organism evidence="5 6">
    <name type="scientific">Clonostachys solani</name>
    <dbReference type="NCBI Taxonomy" id="160281"/>
    <lineage>
        <taxon>Eukaryota</taxon>
        <taxon>Fungi</taxon>
        <taxon>Dikarya</taxon>
        <taxon>Ascomycota</taxon>
        <taxon>Pezizomycotina</taxon>
        <taxon>Sordariomycetes</taxon>
        <taxon>Hypocreomycetidae</taxon>
        <taxon>Hypocreales</taxon>
        <taxon>Bionectriaceae</taxon>
        <taxon>Clonostachys</taxon>
    </lineage>
</organism>
<dbReference type="PROSITE" id="PS50297">
    <property type="entry name" value="ANK_REP_REGION"/>
    <property type="match status" value="2"/>
</dbReference>
<dbReference type="SMART" id="SM00248">
    <property type="entry name" value="ANK"/>
    <property type="match status" value="14"/>
</dbReference>
<dbReference type="Proteomes" id="UP000775872">
    <property type="component" value="Unassembled WGS sequence"/>
</dbReference>
<evidence type="ECO:0000313" key="6">
    <source>
        <dbReference type="Proteomes" id="UP000775872"/>
    </source>
</evidence>
<dbReference type="Pfam" id="PF00023">
    <property type="entry name" value="Ank"/>
    <property type="match status" value="1"/>
</dbReference>
<dbReference type="Pfam" id="PF12796">
    <property type="entry name" value="Ank_2"/>
    <property type="match status" value="3"/>
</dbReference>
<feature type="repeat" description="ANK" evidence="3">
    <location>
        <begin position="344"/>
        <end position="368"/>
    </location>
</feature>
<dbReference type="Gene3D" id="1.25.40.20">
    <property type="entry name" value="Ankyrin repeat-containing domain"/>
    <property type="match status" value="4"/>
</dbReference>
<dbReference type="InterPro" id="IPR002110">
    <property type="entry name" value="Ankyrin_rpt"/>
</dbReference>
<keyword evidence="6" id="KW-1185">Reference proteome</keyword>
<feature type="repeat" description="ANK" evidence="3">
    <location>
        <begin position="143"/>
        <end position="175"/>
    </location>
</feature>
<name>A0A9N9YY79_9HYPO</name>
<gene>
    <name evidence="5" type="ORF">CSOL1703_00010574</name>
</gene>
<evidence type="ECO:0000256" key="2">
    <source>
        <dbReference type="ARBA" id="ARBA00023043"/>
    </source>
</evidence>
<dbReference type="AlphaFoldDB" id="A0A9N9YY79"/>
<dbReference type="OrthoDB" id="426293at2759"/>
<keyword evidence="1" id="KW-0677">Repeat</keyword>